<dbReference type="Pfam" id="PF13606">
    <property type="entry name" value="Ank_3"/>
    <property type="match status" value="1"/>
</dbReference>
<dbReference type="PROSITE" id="PS50297">
    <property type="entry name" value="ANK_REP_REGION"/>
    <property type="match status" value="4"/>
</dbReference>
<keyword evidence="2 3" id="KW-0040">ANK repeat</keyword>
<dbReference type="OrthoDB" id="194358at2759"/>
<reference evidence="4" key="2">
    <citation type="submission" date="2020-05" db="EMBL/GenBank/DDBJ databases">
        <authorList>
            <person name="Kim H.-S."/>
            <person name="Proctor R.H."/>
            <person name="Brown D.W."/>
        </authorList>
    </citation>
    <scope>NUCLEOTIDE SEQUENCE</scope>
    <source>
        <strain evidence="4">NRRL 22465</strain>
    </source>
</reference>
<accession>A0A8H4USC4</accession>
<feature type="repeat" description="ANK" evidence="3">
    <location>
        <begin position="750"/>
        <end position="782"/>
    </location>
</feature>
<dbReference type="InterPro" id="IPR036770">
    <property type="entry name" value="Ankyrin_rpt-contain_sf"/>
</dbReference>
<evidence type="ECO:0000256" key="2">
    <source>
        <dbReference type="ARBA" id="ARBA00023043"/>
    </source>
</evidence>
<dbReference type="Gene3D" id="1.25.40.20">
    <property type="entry name" value="Ankyrin repeat-containing domain"/>
    <property type="match status" value="5"/>
</dbReference>
<dbReference type="PROSITE" id="PS50088">
    <property type="entry name" value="ANK_REPEAT"/>
    <property type="match status" value="5"/>
</dbReference>
<evidence type="ECO:0000256" key="1">
    <source>
        <dbReference type="ARBA" id="ARBA00022737"/>
    </source>
</evidence>
<feature type="repeat" description="ANK" evidence="3">
    <location>
        <begin position="558"/>
        <end position="594"/>
    </location>
</feature>
<name>A0A8H4USC4_9HYPO</name>
<evidence type="ECO:0000313" key="5">
    <source>
        <dbReference type="Proteomes" id="UP000635477"/>
    </source>
</evidence>
<evidence type="ECO:0000256" key="3">
    <source>
        <dbReference type="PROSITE-ProRule" id="PRU00023"/>
    </source>
</evidence>
<organism evidence="4 5">
    <name type="scientific">Fusarium zealandicum</name>
    <dbReference type="NCBI Taxonomy" id="1053134"/>
    <lineage>
        <taxon>Eukaryota</taxon>
        <taxon>Fungi</taxon>
        <taxon>Dikarya</taxon>
        <taxon>Ascomycota</taxon>
        <taxon>Pezizomycotina</taxon>
        <taxon>Sordariomycetes</taxon>
        <taxon>Hypocreomycetidae</taxon>
        <taxon>Hypocreales</taxon>
        <taxon>Nectriaceae</taxon>
        <taxon>Fusarium</taxon>
        <taxon>Fusarium staphyleae species complex</taxon>
    </lineage>
</organism>
<reference evidence="4" key="1">
    <citation type="journal article" date="2020" name="BMC Genomics">
        <title>Correction to: Identification and distribution of gene clusters required for synthesis of sphingolipid metabolism inhibitors in diverse species of the filamentous fungus Fusarium.</title>
        <authorList>
            <person name="Kim H.S."/>
            <person name="Lohmar J.M."/>
            <person name="Busman M."/>
            <person name="Brown D.W."/>
            <person name="Naumann T.A."/>
            <person name="Divon H.H."/>
            <person name="Lysoe E."/>
            <person name="Uhlig S."/>
            <person name="Proctor R.H."/>
        </authorList>
    </citation>
    <scope>NUCLEOTIDE SEQUENCE</scope>
    <source>
        <strain evidence="4">NRRL 22465</strain>
    </source>
</reference>
<feature type="repeat" description="ANK" evidence="3">
    <location>
        <begin position="992"/>
        <end position="1024"/>
    </location>
</feature>
<dbReference type="PANTHER" id="PTHR24198">
    <property type="entry name" value="ANKYRIN REPEAT AND PROTEIN KINASE DOMAIN-CONTAINING PROTEIN"/>
    <property type="match status" value="1"/>
</dbReference>
<evidence type="ECO:0000313" key="4">
    <source>
        <dbReference type="EMBL" id="KAF4982358.1"/>
    </source>
</evidence>
<keyword evidence="5" id="KW-1185">Reference proteome</keyword>
<feature type="repeat" description="ANK" evidence="3">
    <location>
        <begin position="119"/>
        <end position="151"/>
    </location>
</feature>
<comment type="caution">
    <text evidence="4">The sequence shown here is derived from an EMBL/GenBank/DDBJ whole genome shotgun (WGS) entry which is preliminary data.</text>
</comment>
<dbReference type="EMBL" id="JABEYC010000124">
    <property type="protein sequence ID" value="KAF4982358.1"/>
    <property type="molecule type" value="Genomic_DNA"/>
</dbReference>
<dbReference type="SMART" id="SM00248">
    <property type="entry name" value="ANK"/>
    <property type="match status" value="14"/>
</dbReference>
<keyword evidence="1" id="KW-0677">Repeat</keyword>
<dbReference type="Pfam" id="PF12796">
    <property type="entry name" value="Ank_2"/>
    <property type="match status" value="2"/>
</dbReference>
<dbReference type="PANTHER" id="PTHR24198:SF165">
    <property type="entry name" value="ANKYRIN REPEAT-CONTAINING PROTEIN-RELATED"/>
    <property type="match status" value="1"/>
</dbReference>
<gene>
    <name evidence="4" type="ORF">FZEAL_2010</name>
</gene>
<protein>
    <recommendedName>
        <fullName evidence="6">Ankyrin</fullName>
    </recommendedName>
</protein>
<dbReference type="Proteomes" id="UP000635477">
    <property type="component" value="Unassembled WGS sequence"/>
</dbReference>
<dbReference type="SUPFAM" id="SSF48403">
    <property type="entry name" value="Ankyrin repeat"/>
    <property type="match status" value="3"/>
</dbReference>
<dbReference type="InterPro" id="IPR002110">
    <property type="entry name" value="Ankyrin_rpt"/>
</dbReference>
<sequence>MIPTQADISAFKDAMEWLGGNLDDSEYGTHITATLAVLKYLLSSPVLNTSWGIQIEEIVWHHALAMNLLSAENEDPWVFSSEESLLVKMRRAIWEEDVDSIQQCLADGRLDKLDPDSESGDTWLHMAVRMSSFRAIETLLDAGHNPYVLNLHGDLPIHMNPQRMGVRRLEIFKERRFCLTSPNAKGYTVWHLWFASDPYISVYFNDVFELYPEVASEALQTKSLEGDTPLSLLLESKSENRQDMRRDDQDAGAITMIKKCSKIPDFWQNHDPVFSAAAEFGSEDVIRLLIQVGARTEPVSEGSCTPLHRIHPRMSLEGVELLLAVFPGAVEYRFEGCLPVEAYIERTLRQVFDPKSGVIEALITPHLLNNQDEEQKTLWGFVCSLSNKVEEWIHEDEHAGRSSRFSYPPHNQWDVMNIIVVTILRLGAMEAYEKLARDSGILPLFSIHDLHPRLSVDTVRDLLERTSFWTTAKGSTEVVDFFRFTIYHKHDMARTLLEYNFDVHQRSHDLSSIEHACVSRRAVRLCASEEGKAIFNTLLDHCTLEGLIQTPTRSKDYKGMSLLHMLATSKDASSILWLAEALVHRGVNINAVTENSRGVSVLAHHLYKSSVQFADLLLKLGADPLGGGFPHSATAIQAAIETENVGFLKRLLAHTTKKSTAVEWKRSMHLKSENDGYILDLEQANALHCAAMNNSADCLEFLLDEGLIPIENSRSATGWTPLHAAAFACSVATAKLLISKGFDITAKNNVGQTPLHEAASKLSFPMIKLLIENGASLESFDDMGRTPRELARKKGQADIVSYFDVLADRPKNPQFDKVDGPSRRQLNLWAKALVRAVMKSNRSECSQLMALGCPIDIPLPWSGVGSALLLALRTKNTEMVEWLLENGASALKSALTDESRRSAIEIAVSEPSLNPLLPKLVSAHCYQGGDLIGGEDRPIDFAVWSGNIRGLELLLDTLDGCIDTYASKYQMNPRQAWAAILNRRWPYGPYTPEPTALHVAAIHDHRDAVSLLVEKGAAIDEPDTEGLTPLLYAESVDMAELFLDLGATTGAICKYGSFQSLMRWFVGIEFDEVLPVIVSKLPRDLVLALATVRPLTPCVDLKVTARSIRGLKALGCDLTSEDGSGRSLMHCIICKHKGTAMINQYRQELLETTPFPWHLEWGFIKEKAFLGSRFQHFRKILSYDTFRTILNLEPSCGWSPLCLAAASDLTQILANCLEMGANIDFYGSPVGSAVMMASFCGSLEAVKFLVRNGASISYVGESGSRSCFSLAGSEAVRSWLLSGRFMDQLAIAPLGADGELQDTAQVSFWSGIVRARVKVYGRDERSYFESALDYAKRLASIRKRWRGRIVPLMMDGDTLVFPEDVICNEEIS</sequence>
<evidence type="ECO:0008006" key="6">
    <source>
        <dbReference type="Google" id="ProtNLM"/>
    </source>
</evidence>
<feature type="repeat" description="ANK" evidence="3">
    <location>
        <begin position="717"/>
        <end position="749"/>
    </location>
</feature>
<proteinExistence type="predicted"/>